<dbReference type="Proteomes" id="UP000006657">
    <property type="component" value="Chromosome"/>
</dbReference>
<dbReference type="InterPro" id="IPR018060">
    <property type="entry name" value="HTH_AraC"/>
</dbReference>
<dbReference type="PANTHER" id="PTHR43280">
    <property type="entry name" value="ARAC-FAMILY TRANSCRIPTIONAL REGULATOR"/>
    <property type="match status" value="1"/>
</dbReference>
<dbReference type="PANTHER" id="PTHR43280:SF29">
    <property type="entry name" value="ARAC-FAMILY TRANSCRIPTIONAL REGULATOR"/>
    <property type="match status" value="1"/>
</dbReference>
<dbReference type="GO" id="GO:0003700">
    <property type="term" value="F:DNA-binding transcription factor activity"/>
    <property type="evidence" value="ECO:0007669"/>
    <property type="project" value="InterPro"/>
</dbReference>
<dbReference type="Gene3D" id="1.10.10.60">
    <property type="entry name" value="Homeodomain-like"/>
    <property type="match status" value="1"/>
</dbReference>
<feature type="transmembrane region" description="Helical" evidence="4">
    <location>
        <begin position="88"/>
        <end position="108"/>
    </location>
</feature>
<dbReference type="Pfam" id="PF12833">
    <property type="entry name" value="HTH_18"/>
    <property type="match status" value="1"/>
</dbReference>
<dbReference type="GO" id="GO:0043565">
    <property type="term" value="F:sequence-specific DNA binding"/>
    <property type="evidence" value="ECO:0007669"/>
    <property type="project" value="InterPro"/>
</dbReference>
<keyword evidence="1" id="KW-0805">Transcription regulation</keyword>
<feature type="transmembrane region" description="Helical" evidence="4">
    <location>
        <begin position="27"/>
        <end position="48"/>
    </location>
</feature>
<keyword evidence="4" id="KW-0812">Transmembrane</keyword>
<dbReference type="STRING" id="709991.Odosp_2257"/>
<feature type="domain" description="HTH araC/xylS-type" evidence="5">
    <location>
        <begin position="246"/>
        <end position="347"/>
    </location>
</feature>
<dbReference type="PROSITE" id="PS01124">
    <property type="entry name" value="HTH_ARAC_FAMILY_2"/>
    <property type="match status" value="1"/>
</dbReference>
<sequence>MGVLAFFVFVSRYYVTCRNRLFEQSRGMIVAALLLFIVHFMCQMLLGWRQRGDDVGILFNLLFYLPSALLLSWSQLNILRAGHGRWSFMRYGVVGYTLMVLCIVAGVISNGSLHIGTMLYVADAIHFFTLFYYIWVPLKELGNVQRRLDSELGNPADTYLSTMRIGLFVVCAFTVISPLYILSRPLLFVFGPLGLISLSLFIVSFTALGFSMSEGVTEIVAETNKEVAAAKVFSEIVPERIAEIDMAVTKWRSEGGFRDSDLTLSSFARRIMVNRTDVASYLTSIYGKSFRTWLSGIRVEEAKALMAAHPEYSNEVVSMECGFSSRVYFQRLFKERTGLTPAEWRRQY</sequence>
<name>F9ZAG2_ODOSD</name>
<feature type="transmembrane region" description="Helical" evidence="4">
    <location>
        <begin position="187"/>
        <end position="210"/>
    </location>
</feature>
<dbReference type="KEGG" id="osp:Odosp_2257"/>
<feature type="transmembrane region" description="Helical" evidence="4">
    <location>
        <begin position="120"/>
        <end position="138"/>
    </location>
</feature>
<feature type="transmembrane region" description="Helical" evidence="4">
    <location>
        <begin position="55"/>
        <end position="76"/>
    </location>
</feature>
<feature type="transmembrane region" description="Helical" evidence="4">
    <location>
        <begin position="158"/>
        <end position="180"/>
    </location>
</feature>
<organism evidence="6 7">
    <name type="scientific">Odoribacter splanchnicus (strain ATCC 29572 / DSM 20712 / CIP 104287 / JCM 15291 / NCTC 10825 / 1651/6)</name>
    <name type="common">Bacteroides splanchnicus</name>
    <dbReference type="NCBI Taxonomy" id="709991"/>
    <lineage>
        <taxon>Bacteria</taxon>
        <taxon>Pseudomonadati</taxon>
        <taxon>Bacteroidota</taxon>
        <taxon>Bacteroidia</taxon>
        <taxon>Bacteroidales</taxon>
        <taxon>Odoribacteraceae</taxon>
        <taxon>Odoribacter</taxon>
    </lineage>
</organism>
<proteinExistence type="predicted"/>
<evidence type="ECO:0000256" key="1">
    <source>
        <dbReference type="ARBA" id="ARBA00023015"/>
    </source>
</evidence>
<dbReference type="AlphaFoldDB" id="F9ZAG2"/>
<evidence type="ECO:0000259" key="5">
    <source>
        <dbReference type="PROSITE" id="PS01124"/>
    </source>
</evidence>
<keyword evidence="7" id="KW-1185">Reference proteome</keyword>
<dbReference type="eggNOG" id="COG2207">
    <property type="taxonomic scope" value="Bacteria"/>
</dbReference>
<accession>F9ZAG2</accession>
<dbReference type="HOGENOM" id="CLU_873353_0_0_10"/>
<dbReference type="EMBL" id="CP002544">
    <property type="protein sequence ID" value="ADY33253.1"/>
    <property type="molecule type" value="Genomic_DNA"/>
</dbReference>
<dbReference type="SUPFAM" id="SSF46689">
    <property type="entry name" value="Homeodomain-like"/>
    <property type="match status" value="1"/>
</dbReference>
<keyword evidence="4" id="KW-1133">Transmembrane helix</keyword>
<dbReference type="PaxDb" id="709991-Odosp_2257"/>
<evidence type="ECO:0000256" key="2">
    <source>
        <dbReference type="ARBA" id="ARBA00023125"/>
    </source>
</evidence>
<keyword evidence="2" id="KW-0238">DNA-binding</keyword>
<reference evidence="6 7" key="1">
    <citation type="journal article" date="2011" name="Stand. Genomic Sci.">
        <title>Complete genome sequence of Odoribacter splanchnicus type strain (1651/6).</title>
        <authorList>
            <consortium name="US DOE Joint Genome Institute (JGI-PGF)"/>
            <person name="Goker M."/>
            <person name="Gronow S."/>
            <person name="Zeytun A."/>
            <person name="Nolan M."/>
            <person name="Lucas S."/>
            <person name="Lapidus A."/>
            <person name="Hammon N."/>
            <person name="Deshpande S."/>
            <person name="Cheng J.F."/>
            <person name="Pitluck S."/>
            <person name="Liolios K."/>
            <person name="Pagani I."/>
            <person name="Ivanova N."/>
            <person name="Mavromatis K."/>
            <person name="Ovchinikova G."/>
            <person name="Pati A."/>
            <person name="Tapia R."/>
            <person name="Han C."/>
            <person name="Goodwin L."/>
            <person name="Chen A."/>
            <person name="Palaniappan K."/>
            <person name="Land M."/>
            <person name="Hauser L."/>
            <person name="Jeffries C.D."/>
            <person name="Brambilla E.M."/>
            <person name="Rohde M."/>
            <person name="Detter J.C."/>
            <person name="Woyke T."/>
            <person name="Bristow J."/>
            <person name="Markowitz V."/>
            <person name="Hugenholtz P."/>
            <person name="Eisen J.A."/>
            <person name="Kyrpides N.C."/>
            <person name="Klenk H.P."/>
        </authorList>
    </citation>
    <scope>NUCLEOTIDE SEQUENCE [LARGE SCALE GENOMIC DNA]</scope>
    <source>
        <strain evidence="7">ATCC 29572 / DSM 20712 / JCM 15291 / NCTC 10825 / 1651/6</strain>
    </source>
</reference>
<keyword evidence="4" id="KW-0472">Membrane</keyword>
<keyword evidence="3" id="KW-0804">Transcription</keyword>
<protein>
    <submittedName>
        <fullName evidence="6">Transcriptional regulator, AraC family</fullName>
    </submittedName>
</protein>
<gene>
    <name evidence="6" type="ordered locus">Odosp_2257</name>
</gene>
<evidence type="ECO:0000313" key="7">
    <source>
        <dbReference type="Proteomes" id="UP000006657"/>
    </source>
</evidence>
<evidence type="ECO:0000313" key="6">
    <source>
        <dbReference type="EMBL" id="ADY33253.1"/>
    </source>
</evidence>
<dbReference type="InterPro" id="IPR009057">
    <property type="entry name" value="Homeodomain-like_sf"/>
</dbReference>
<evidence type="ECO:0000256" key="3">
    <source>
        <dbReference type="ARBA" id="ARBA00023163"/>
    </source>
</evidence>
<dbReference type="SMART" id="SM00342">
    <property type="entry name" value="HTH_ARAC"/>
    <property type="match status" value="1"/>
</dbReference>
<evidence type="ECO:0000256" key="4">
    <source>
        <dbReference type="SAM" id="Phobius"/>
    </source>
</evidence>